<keyword evidence="1" id="KW-0963">Cytoplasm</keyword>
<proteinExistence type="predicted"/>
<dbReference type="InterPro" id="IPR039059">
    <property type="entry name" value="MVP"/>
</dbReference>
<dbReference type="PANTHER" id="PTHR14165">
    <property type="entry name" value="MAJOR VAULT PROTEIN"/>
    <property type="match status" value="1"/>
</dbReference>
<feature type="repeat" description="MVP" evidence="1">
    <location>
        <begin position="32"/>
        <end position="80"/>
    </location>
</feature>
<gene>
    <name evidence="3" type="ORF">WMSIL1_LOCUS7657</name>
</gene>
<accession>A0A564YLL1</accession>
<dbReference type="InterPro" id="IPR043179">
    <property type="entry name" value="Vault_2_sf"/>
</dbReference>
<evidence type="ECO:0000313" key="3">
    <source>
        <dbReference type="EMBL" id="VUZ48167.1"/>
    </source>
</evidence>
<keyword evidence="4" id="KW-1185">Reference proteome</keyword>
<comment type="subcellular location">
    <subcellularLocation>
        <location evidence="1">Cytoplasm</location>
    </subcellularLocation>
</comment>
<feature type="non-terminal residue" evidence="3">
    <location>
        <position position="1"/>
    </location>
</feature>
<protein>
    <recommendedName>
        <fullName evidence="2">Major vault protein repeat domain-containing protein</fullName>
    </recommendedName>
</protein>
<dbReference type="Pfam" id="PF17794">
    <property type="entry name" value="Vault_2"/>
    <property type="match status" value="1"/>
</dbReference>
<dbReference type="FunFam" id="2.30.30.560:FF:000001">
    <property type="entry name" value="major vault protein-like"/>
    <property type="match status" value="1"/>
</dbReference>
<dbReference type="InterPro" id="IPR002499">
    <property type="entry name" value="Vault_N"/>
</dbReference>
<dbReference type="InterPro" id="IPR041134">
    <property type="entry name" value="Vault_2"/>
</dbReference>
<keyword evidence="1" id="KW-0687">Ribonucleoprotein</keyword>
<evidence type="ECO:0000313" key="4">
    <source>
        <dbReference type="Proteomes" id="UP000321570"/>
    </source>
</evidence>
<evidence type="ECO:0000259" key="2">
    <source>
        <dbReference type="Pfam" id="PF17794"/>
    </source>
</evidence>
<dbReference type="EMBL" id="CABIJS010000277">
    <property type="protein sequence ID" value="VUZ48167.1"/>
    <property type="molecule type" value="Genomic_DNA"/>
</dbReference>
<dbReference type="GO" id="GO:1990904">
    <property type="term" value="C:ribonucleoprotein complex"/>
    <property type="evidence" value="ECO:0007669"/>
    <property type="project" value="UniProtKB-UniRule"/>
</dbReference>
<name>A0A564YLL1_HYMDI</name>
<dbReference type="Gene3D" id="2.30.30.560">
    <property type="match status" value="1"/>
</dbReference>
<evidence type="ECO:0000256" key="1">
    <source>
        <dbReference type="PROSITE-ProRule" id="PRU00571"/>
    </source>
</evidence>
<reference evidence="3 4" key="1">
    <citation type="submission" date="2019-07" db="EMBL/GenBank/DDBJ databases">
        <authorList>
            <person name="Jastrzebski P J."/>
            <person name="Paukszto L."/>
            <person name="Jastrzebski P J."/>
        </authorList>
    </citation>
    <scope>NUCLEOTIDE SEQUENCE [LARGE SCALE GENOMIC DNA]</scope>
    <source>
        <strain evidence="3 4">WMS-il1</strain>
    </source>
</reference>
<dbReference type="GO" id="GO:0005737">
    <property type="term" value="C:cytoplasm"/>
    <property type="evidence" value="ECO:0007669"/>
    <property type="project" value="UniProtKB-SubCell"/>
</dbReference>
<dbReference type="GO" id="GO:0005634">
    <property type="term" value="C:nucleus"/>
    <property type="evidence" value="ECO:0007669"/>
    <property type="project" value="TreeGrafter"/>
</dbReference>
<dbReference type="AlphaFoldDB" id="A0A564YLL1"/>
<organism evidence="3 4">
    <name type="scientific">Hymenolepis diminuta</name>
    <name type="common">Rat tapeworm</name>
    <dbReference type="NCBI Taxonomy" id="6216"/>
    <lineage>
        <taxon>Eukaryota</taxon>
        <taxon>Metazoa</taxon>
        <taxon>Spiralia</taxon>
        <taxon>Lophotrochozoa</taxon>
        <taxon>Platyhelminthes</taxon>
        <taxon>Cestoda</taxon>
        <taxon>Eucestoda</taxon>
        <taxon>Cyclophyllidea</taxon>
        <taxon>Hymenolepididae</taxon>
        <taxon>Hymenolepis</taxon>
    </lineage>
</organism>
<feature type="domain" description="Major vault protein repeat" evidence="2">
    <location>
        <begin position="27"/>
        <end position="73"/>
    </location>
</feature>
<dbReference type="PROSITE" id="PS51224">
    <property type="entry name" value="MVP"/>
    <property type="match status" value="1"/>
</dbReference>
<dbReference type="PANTHER" id="PTHR14165:SF3">
    <property type="entry name" value="MAJOR VAULT PROTEIN"/>
    <property type="match status" value="1"/>
</dbReference>
<sequence>NSFITSAENESHIPSVNEEVIRVAEPVVLTSRNYCVVCDPVDENGVPRIGRKVLVRGEKSFFLQPGESLLNGIQDVYILSEEDGLVLKDLENIRKCSVLPVE</sequence>
<dbReference type="Proteomes" id="UP000321570">
    <property type="component" value="Unassembled WGS sequence"/>
</dbReference>